<comment type="cofactor">
    <cofactor evidence="1">
        <name>FAD</name>
        <dbReference type="ChEBI" id="CHEBI:57692"/>
    </cofactor>
</comment>
<evidence type="ECO:0000256" key="5">
    <source>
        <dbReference type="ARBA" id="ARBA00022946"/>
    </source>
</evidence>
<dbReference type="PROSITE" id="PS51387">
    <property type="entry name" value="FAD_PCMH"/>
    <property type="match status" value="1"/>
</dbReference>
<dbReference type="EC" id="1.1.2.4" evidence="7"/>
<dbReference type="Gene3D" id="3.30.43.10">
    <property type="entry name" value="Uridine Diphospho-n-acetylenolpyruvylglucosamine Reductase, domain 2"/>
    <property type="match status" value="1"/>
</dbReference>
<proteinExistence type="inferred from homology"/>
<dbReference type="GO" id="GO:0071949">
    <property type="term" value="F:FAD binding"/>
    <property type="evidence" value="ECO:0007669"/>
    <property type="project" value="InterPro"/>
</dbReference>
<reference evidence="9 10" key="1">
    <citation type="submission" date="2019-04" db="EMBL/GenBank/DDBJ databases">
        <title>Microbes associate with the intestines of laboratory mice.</title>
        <authorList>
            <person name="Navarre W."/>
            <person name="Wong E."/>
            <person name="Huang K."/>
            <person name="Tropini C."/>
            <person name="Ng K."/>
            <person name="Yu B."/>
        </authorList>
    </citation>
    <scope>NUCLEOTIDE SEQUENCE [LARGE SCALE GENOMIC DNA]</scope>
    <source>
        <strain evidence="9 10">NM69_E16B</strain>
    </source>
</reference>
<dbReference type="InterPro" id="IPR004113">
    <property type="entry name" value="FAD-bd_oxidored_4_C"/>
</dbReference>
<dbReference type="Gene3D" id="3.30.465.10">
    <property type="match status" value="1"/>
</dbReference>
<dbReference type="Gene3D" id="1.10.1060.10">
    <property type="entry name" value="Alpha-helical ferredoxin"/>
    <property type="match status" value="1"/>
</dbReference>
<gene>
    <name evidence="9" type="ORF">E5355_01660</name>
</gene>
<dbReference type="InterPro" id="IPR016169">
    <property type="entry name" value="FAD-bd_PCMH_sub2"/>
</dbReference>
<dbReference type="InterPro" id="IPR016166">
    <property type="entry name" value="FAD-bd_PCMH"/>
</dbReference>
<evidence type="ECO:0000256" key="7">
    <source>
        <dbReference type="ARBA" id="ARBA00038897"/>
    </source>
</evidence>
<dbReference type="AlphaFoldDB" id="A0A4S2B677"/>
<dbReference type="SUPFAM" id="SSF55103">
    <property type="entry name" value="FAD-linked oxidases, C-terminal domain"/>
    <property type="match status" value="1"/>
</dbReference>
<keyword evidence="5" id="KW-0809">Transit peptide</keyword>
<comment type="similarity">
    <text evidence="2">Belongs to the FAD-binding oxidoreductase/transferase type 4 family.</text>
</comment>
<dbReference type="InterPro" id="IPR009051">
    <property type="entry name" value="Helical_ferredxn"/>
</dbReference>
<keyword evidence="4" id="KW-0274">FAD</keyword>
<dbReference type="InterPro" id="IPR004017">
    <property type="entry name" value="Cys_rich_dom"/>
</dbReference>
<organism evidence="9 10">
    <name type="scientific">Bacteroides muris</name>
    <name type="common">ex Afrizal et al. 2022</name>
    <dbReference type="NCBI Taxonomy" id="2516960"/>
    <lineage>
        <taxon>Bacteria</taxon>
        <taxon>Pseudomonadati</taxon>
        <taxon>Bacteroidota</taxon>
        <taxon>Bacteroidia</taxon>
        <taxon>Bacteroidales</taxon>
        <taxon>Bacteroidaceae</taxon>
        <taxon>Bacteroides</taxon>
    </lineage>
</organism>
<evidence type="ECO:0000256" key="1">
    <source>
        <dbReference type="ARBA" id="ARBA00001974"/>
    </source>
</evidence>
<accession>A0A4S2B677</accession>
<dbReference type="Gene3D" id="1.10.45.10">
    <property type="entry name" value="Vanillyl-alcohol Oxidase, Chain A, domain 4"/>
    <property type="match status" value="1"/>
</dbReference>
<keyword evidence="6" id="KW-0560">Oxidoreductase</keyword>
<dbReference type="Pfam" id="PF02913">
    <property type="entry name" value="FAD-oxidase_C"/>
    <property type="match status" value="1"/>
</dbReference>
<dbReference type="FunFam" id="1.10.45.10:FF:000001">
    <property type="entry name" value="D-lactate dehydrogenase mitochondrial"/>
    <property type="match status" value="1"/>
</dbReference>
<evidence type="ECO:0000259" key="8">
    <source>
        <dbReference type="PROSITE" id="PS51387"/>
    </source>
</evidence>
<name>A0A4S2B677_9BACE</name>
<dbReference type="SUPFAM" id="SSF56176">
    <property type="entry name" value="FAD-binding/transporter-associated domain-like"/>
    <property type="match status" value="1"/>
</dbReference>
<protein>
    <recommendedName>
        <fullName evidence="7">D-lactate dehydrogenase (cytochrome)</fullName>
        <ecNumber evidence="7">1.1.2.4</ecNumber>
    </recommendedName>
</protein>
<dbReference type="EMBL" id="SRYZ01000002">
    <property type="protein sequence ID" value="TGY09383.1"/>
    <property type="molecule type" value="Genomic_DNA"/>
</dbReference>
<keyword evidence="3" id="KW-0285">Flavoprotein</keyword>
<dbReference type="Pfam" id="PF01565">
    <property type="entry name" value="FAD_binding_4"/>
    <property type="match status" value="1"/>
</dbReference>
<dbReference type="InterPro" id="IPR016164">
    <property type="entry name" value="FAD-linked_Oxase-like_C"/>
</dbReference>
<sequence length="991" mass="110177">MKEHSYMAFLQEASQIIPQERIYTDELRRLAWGTDAGFYRLIPQIVIRSKDEDEVSQLLKLASRHKLPVTFRAAGTSLSGQAISDSILIVAGKNWEKYSISADHEQITLQPGIIGQRVNELLAPYGRKFAPDPASVKSAMVGGIVMNNASGMNCGTHANSDKVLVSARIILMDGTLLDTGNPVSRASFEVTHRDFIRRICILRDEIRANEKLAERIRYKYSIKNVTGLNLLPFVRFDDPFEIIAHLMVGSEGTLAFLSEVTMKTEYDYPYKASAMLYFKSIKEASRAVVAMKKLVDETGEWTVKGAEMLDYKSLSSVSDPVFLKYKGEVASSALPGVEPGDETGLTAVLTETKARTPEELQQNISAIEACLQAFTTYIPVRFTDRPEEYSKYWAIRSGIFPSVGGTRRPGTTCLIEDIAFHIEDLPEATAELQQLIARHGYDDACIYGHALEGNYHFIINQSFSTQAEVRRYENLMNDIKTLVVDKYDGSLKAEHGTGRNMTPFVRHEWGDDAYKVMKAVKELFDPQGLLNPGVIFNDDPQCHIKNFKPLPLLMENGKGRNDTVSHSQLSTIHSRLNKCIECGFCEVNCLSCGFTLSSRQRIVLQREISRLRQSGEDPTRLALLEKQYRYPGNQTCAGDGLCSMSCPMGINTGDLTHIIRREALPKGSLGYKAGDFAANHFAGVKNALRPTLSLANFSHSLLGTKAMSSITKGLHNALGIPLWTPAMPKPFQPLPLYDKAKASTHPPYGEGGKEREAVVYFPSCINQTMGLAKKSPVEQPLVNKMVSLLQKAGYEIIFPKDMDKLCCGTIWESKGMLDIADRKTAELEAALWEASEQGKYPILCDQSPCLHRMRECIKKMKLYEPAEFIYVFLRDKLIFTPINRPVTVHITCSMRKMGLADTIIALARLCSSKVIVPEEVGCCGFAGDRGFTYPELNSYALRKLRPQIEASGVNIGYSNSRTCEIGLTTNSGIPYVSIAYLVDECTKAADS</sequence>
<keyword evidence="10" id="KW-1185">Reference proteome</keyword>
<dbReference type="GO" id="GO:0051536">
    <property type="term" value="F:iron-sulfur cluster binding"/>
    <property type="evidence" value="ECO:0007669"/>
    <property type="project" value="InterPro"/>
</dbReference>
<dbReference type="GO" id="GO:0008720">
    <property type="term" value="F:D-lactate dehydrogenase (NAD+) activity"/>
    <property type="evidence" value="ECO:0007669"/>
    <property type="project" value="TreeGrafter"/>
</dbReference>
<dbReference type="InterPro" id="IPR036318">
    <property type="entry name" value="FAD-bd_PCMH-like_sf"/>
</dbReference>
<comment type="caution">
    <text evidence="9">The sequence shown here is derived from an EMBL/GenBank/DDBJ whole genome shotgun (WGS) entry which is preliminary data.</text>
</comment>
<dbReference type="InterPro" id="IPR016171">
    <property type="entry name" value="Vanillyl_alc_oxidase_C-sub2"/>
</dbReference>
<evidence type="ECO:0000256" key="6">
    <source>
        <dbReference type="ARBA" id="ARBA00023002"/>
    </source>
</evidence>
<evidence type="ECO:0000256" key="4">
    <source>
        <dbReference type="ARBA" id="ARBA00022827"/>
    </source>
</evidence>
<dbReference type="Pfam" id="PF02754">
    <property type="entry name" value="CCG"/>
    <property type="match status" value="2"/>
</dbReference>
<dbReference type="SUPFAM" id="SSF46548">
    <property type="entry name" value="alpha-helical ferredoxin"/>
    <property type="match status" value="1"/>
</dbReference>
<dbReference type="RefSeq" id="WP_136008905.1">
    <property type="nucleotide sequence ID" value="NZ_SRYZ01000002.1"/>
</dbReference>
<dbReference type="Gene3D" id="3.30.70.2740">
    <property type="match status" value="1"/>
</dbReference>
<dbReference type="InterPro" id="IPR016167">
    <property type="entry name" value="FAD-bd_PCMH_sub1"/>
</dbReference>
<dbReference type="GO" id="GO:0004458">
    <property type="term" value="F:D-lactate dehydrogenase (cytochrome) activity"/>
    <property type="evidence" value="ECO:0007669"/>
    <property type="project" value="UniProtKB-EC"/>
</dbReference>
<feature type="domain" description="FAD-binding PCMH-type" evidence="8">
    <location>
        <begin position="39"/>
        <end position="267"/>
    </location>
</feature>
<dbReference type="PANTHER" id="PTHR11748">
    <property type="entry name" value="D-LACTATE DEHYDROGENASE"/>
    <property type="match status" value="1"/>
</dbReference>
<dbReference type="GO" id="GO:1903457">
    <property type="term" value="P:lactate catabolic process"/>
    <property type="evidence" value="ECO:0007669"/>
    <property type="project" value="TreeGrafter"/>
</dbReference>
<evidence type="ECO:0000313" key="9">
    <source>
        <dbReference type="EMBL" id="TGY09383.1"/>
    </source>
</evidence>
<evidence type="ECO:0000256" key="2">
    <source>
        <dbReference type="ARBA" id="ARBA00008000"/>
    </source>
</evidence>
<evidence type="ECO:0000256" key="3">
    <source>
        <dbReference type="ARBA" id="ARBA00022630"/>
    </source>
</evidence>
<evidence type="ECO:0000313" key="10">
    <source>
        <dbReference type="Proteomes" id="UP000310532"/>
    </source>
</evidence>
<dbReference type="Proteomes" id="UP000310532">
    <property type="component" value="Unassembled WGS sequence"/>
</dbReference>
<dbReference type="PANTHER" id="PTHR11748:SF111">
    <property type="entry name" value="D-LACTATE DEHYDROGENASE, MITOCHONDRIAL-RELATED"/>
    <property type="match status" value="1"/>
</dbReference>
<dbReference type="InterPro" id="IPR006094">
    <property type="entry name" value="Oxid_FAD_bind_N"/>
</dbReference>